<dbReference type="EMBL" id="AGCA01000285">
    <property type="protein sequence ID" value="EGY28909.1"/>
    <property type="molecule type" value="Genomic_DNA"/>
</dbReference>
<organism evidence="2 3">
    <name type="scientific">Candidatus Regiella insecticola 5.15</name>
    <dbReference type="NCBI Taxonomy" id="1005043"/>
    <lineage>
        <taxon>Bacteria</taxon>
        <taxon>Pseudomonadati</taxon>
        <taxon>Pseudomonadota</taxon>
        <taxon>Gammaproteobacteria</taxon>
        <taxon>Enterobacterales</taxon>
        <taxon>Enterobacteriaceae</taxon>
        <taxon>aphid secondary symbionts</taxon>
        <taxon>Candidatus Regiella</taxon>
    </lineage>
</organism>
<sequence length="84" mass="9594">MKYYKFTIVILLSLLISACSKSVKSENTTHLRASWVATVEQLDWPKSVPVFTADRIATQKKRIDCDIGRISQYGYECHNIPSQT</sequence>
<gene>
    <name evidence="2" type="ORF">Rin_00011480</name>
</gene>
<dbReference type="AlphaFoldDB" id="G2GZD3"/>
<feature type="chain" id="PRO_5003429888" evidence="1">
    <location>
        <begin position="26"/>
        <end position="84"/>
    </location>
</feature>
<name>G2GZD3_9ENTR</name>
<accession>G2GZD3</accession>
<keyword evidence="1" id="KW-0732">Signal</keyword>
<keyword evidence="3" id="KW-1185">Reference proteome</keyword>
<dbReference type="PROSITE" id="PS51257">
    <property type="entry name" value="PROKAR_LIPOPROTEIN"/>
    <property type="match status" value="1"/>
</dbReference>
<dbReference type="Proteomes" id="UP000004116">
    <property type="component" value="Unassembled WGS sequence"/>
</dbReference>
<proteinExistence type="predicted"/>
<evidence type="ECO:0000313" key="3">
    <source>
        <dbReference type="Proteomes" id="UP000004116"/>
    </source>
</evidence>
<protein>
    <submittedName>
        <fullName evidence="2">Uncharacterized protein</fullName>
    </submittedName>
</protein>
<evidence type="ECO:0000256" key="1">
    <source>
        <dbReference type="SAM" id="SignalP"/>
    </source>
</evidence>
<reference evidence="2 3" key="1">
    <citation type="journal article" date="2012" name="Genome Res.">
        <title>Genomic basis of endosymbiont-conferred protection against an insect parasitoid.</title>
        <authorList>
            <person name="Hansen A.K."/>
            <person name="Vorburger C."/>
            <person name="Moran N.A."/>
        </authorList>
    </citation>
    <scope>NUCLEOTIDE SEQUENCE [LARGE SCALE GENOMIC DNA]</scope>
    <source>
        <strain evidence="3">R5.15</strain>
    </source>
</reference>
<feature type="signal peptide" evidence="1">
    <location>
        <begin position="1"/>
        <end position="25"/>
    </location>
</feature>
<evidence type="ECO:0000313" key="2">
    <source>
        <dbReference type="EMBL" id="EGY28909.1"/>
    </source>
</evidence>
<comment type="caution">
    <text evidence="2">The sequence shown here is derived from an EMBL/GenBank/DDBJ whole genome shotgun (WGS) entry which is preliminary data.</text>
</comment>